<feature type="region of interest" description="Disordered" evidence="1">
    <location>
        <begin position="32"/>
        <end position="62"/>
    </location>
</feature>
<protein>
    <submittedName>
        <fullName evidence="2">Uncharacterized protein</fullName>
    </submittedName>
</protein>
<evidence type="ECO:0000313" key="3">
    <source>
        <dbReference type="Proteomes" id="UP000219252"/>
    </source>
</evidence>
<sequence length="114" mass="13208">MRTSRIQGITSSVFRNSRQYLQTNERVFRLLDEGEEKREKSTQHQNGKEKQGNAPQKTDAPMRLIRNNRKAIFVKGVQSDANSMAELHNYLLKKTSKIKHVSKKSQISTYRSSI</sequence>
<dbReference type="RefSeq" id="WP_097150793.1">
    <property type="nucleotide sequence ID" value="NZ_OBQC01000016.1"/>
</dbReference>
<name>A0A285UNH6_9BACL</name>
<evidence type="ECO:0000313" key="2">
    <source>
        <dbReference type="EMBL" id="SOC43444.1"/>
    </source>
</evidence>
<dbReference type="OrthoDB" id="2739792at2"/>
<dbReference type="Proteomes" id="UP000219252">
    <property type="component" value="Unassembled WGS sequence"/>
</dbReference>
<accession>A0A285UNH6</accession>
<proteinExistence type="predicted"/>
<organism evidence="2 3">
    <name type="scientific">Ureibacillus acetophenoni</name>
    <dbReference type="NCBI Taxonomy" id="614649"/>
    <lineage>
        <taxon>Bacteria</taxon>
        <taxon>Bacillati</taxon>
        <taxon>Bacillota</taxon>
        <taxon>Bacilli</taxon>
        <taxon>Bacillales</taxon>
        <taxon>Caryophanaceae</taxon>
        <taxon>Ureibacillus</taxon>
    </lineage>
</organism>
<gene>
    <name evidence="2" type="ORF">SAMN05877842_11615</name>
</gene>
<keyword evidence="3" id="KW-1185">Reference proteome</keyword>
<feature type="compositionally biased region" description="Basic and acidic residues" evidence="1">
    <location>
        <begin position="32"/>
        <end position="51"/>
    </location>
</feature>
<evidence type="ECO:0000256" key="1">
    <source>
        <dbReference type="SAM" id="MobiDB-lite"/>
    </source>
</evidence>
<dbReference type="EMBL" id="OBQC01000016">
    <property type="protein sequence ID" value="SOC43444.1"/>
    <property type="molecule type" value="Genomic_DNA"/>
</dbReference>
<dbReference type="AlphaFoldDB" id="A0A285UNH6"/>
<reference evidence="3" key="1">
    <citation type="submission" date="2017-08" db="EMBL/GenBank/DDBJ databases">
        <authorList>
            <person name="Varghese N."/>
            <person name="Submissions S."/>
        </authorList>
    </citation>
    <scope>NUCLEOTIDE SEQUENCE [LARGE SCALE GENOMIC DNA]</scope>
    <source>
        <strain evidence="3">JC23</strain>
    </source>
</reference>